<evidence type="ECO:0008006" key="3">
    <source>
        <dbReference type="Google" id="ProtNLM"/>
    </source>
</evidence>
<proteinExistence type="predicted"/>
<dbReference type="Pfam" id="PF17784">
    <property type="entry name" value="Sulfotransfer_4"/>
    <property type="match status" value="1"/>
</dbReference>
<dbReference type="SUPFAM" id="SSF52540">
    <property type="entry name" value="P-loop containing nucleoside triphosphate hydrolases"/>
    <property type="match status" value="1"/>
</dbReference>
<reference evidence="1 2" key="1">
    <citation type="submission" date="2024-01" db="EMBL/GenBank/DDBJ databases">
        <title>Complete genome of Cladobotryum mycophilum ATHUM6906.</title>
        <authorList>
            <person name="Christinaki A.C."/>
            <person name="Myridakis A.I."/>
            <person name="Kouvelis V.N."/>
        </authorList>
    </citation>
    <scope>NUCLEOTIDE SEQUENCE [LARGE SCALE GENOMIC DNA]</scope>
    <source>
        <strain evidence="1 2">ATHUM6906</strain>
    </source>
</reference>
<keyword evidence="2" id="KW-1185">Reference proteome</keyword>
<gene>
    <name evidence="1" type="ORF">PT974_10458</name>
</gene>
<comment type="caution">
    <text evidence="1">The sequence shown here is derived from an EMBL/GenBank/DDBJ whole genome shotgun (WGS) entry which is preliminary data.</text>
</comment>
<protein>
    <recommendedName>
        <fullName evidence="3">NAD dependent epimerase/dehydratase</fullName>
    </recommendedName>
</protein>
<name>A0ABR0S9X2_9HYPO</name>
<dbReference type="PANTHER" id="PTHR36978">
    <property type="entry name" value="P-LOOP CONTAINING NUCLEOTIDE TRIPHOSPHATE HYDROLASE"/>
    <property type="match status" value="1"/>
</dbReference>
<dbReference type="Proteomes" id="UP001338125">
    <property type="component" value="Unassembled WGS sequence"/>
</dbReference>
<dbReference type="InterPro" id="IPR027417">
    <property type="entry name" value="P-loop_NTPase"/>
</dbReference>
<dbReference type="InterPro" id="IPR040632">
    <property type="entry name" value="Sulfotransfer_4"/>
</dbReference>
<evidence type="ECO:0000313" key="1">
    <source>
        <dbReference type="EMBL" id="KAK5988960.1"/>
    </source>
</evidence>
<dbReference type="Gene3D" id="3.40.50.300">
    <property type="entry name" value="P-loop containing nucleotide triphosphate hydrolases"/>
    <property type="match status" value="1"/>
</dbReference>
<evidence type="ECO:0000313" key="2">
    <source>
        <dbReference type="Proteomes" id="UP001338125"/>
    </source>
</evidence>
<dbReference type="EMBL" id="JAVFKD010000015">
    <property type="protein sequence ID" value="KAK5988960.1"/>
    <property type="molecule type" value="Genomic_DNA"/>
</dbReference>
<accession>A0ABR0S9X2</accession>
<sequence>MAPSRHSNLPDRVVPMRVVVGGVHRTGSMSFRVALWQLGFYDCYHMSTLRDNLDHEPQKWFPAFRAKYQGGTPLTRQDWDKILGHHQACVDLPAALFTAEIAEAYPEAKVVILNRDPEKWYDSVMGSIYKAIHVASPVDFLTRLYIYAFDSSTRNWVQFYRTMTGVGMPYDHGKEKDKAIAWFNRQYQEFRDRIPEERRLEFKVQDGWGPLCEFLEVPVPMVKDETTGEMVEAPFPRVNDREGFMNEFNTHQAECLERANGHVFRGLGKLAVTLAIGYGGYLAWTTRLGRRL</sequence>
<organism evidence="1 2">
    <name type="scientific">Cladobotryum mycophilum</name>
    <dbReference type="NCBI Taxonomy" id="491253"/>
    <lineage>
        <taxon>Eukaryota</taxon>
        <taxon>Fungi</taxon>
        <taxon>Dikarya</taxon>
        <taxon>Ascomycota</taxon>
        <taxon>Pezizomycotina</taxon>
        <taxon>Sordariomycetes</taxon>
        <taxon>Hypocreomycetidae</taxon>
        <taxon>Hypocreales</taxon>
        <taxon>Hypocreaceae</taxon>
        <taxon>Cladobotryum</taxon>
    </lineage>
</organism>
<dbReference type="PANTHER" id="PTHR36978:SF4">
    <property type="entry name" value="P-LOOP CONTAINING NUCLEOSIDE TRIPHOSPHATE HYDROLASE PROTEIN"/>
    <property type="match status" value="1"/>
</dbReference>